<dbReference type="Proteomes" id="UP000030744">
    <property type="component" value="Unassembled WGS sequence"/>
</dbReference>
<dbReference type="EMBL" id="HG684588">
    <property type="protein sequence ID" value="CDJ32845.1"/>
    <property type="molecule type" value="Genomic_DNA"/>
</dbReference>
<gene>
    <name evidence="1" type="ORF">EMH_0078140</name>
</gene>
<dbReference type="AlphaFoldDB" id="U6K546"/>
<accession>U6K546</accession>
<reference evidence="1" key="2">
    <citation type="submission" date="2013-10" db="EMBL/GenBank/DDBJ databases">
        <authorList>
            <person name="Aslett M."/>
        </authorList>
    </citation>
    <scope>NUCLEOTIDE SEQUENCE [LARGE SCALE GENOMIC DNA]</scope>
    <source>
        <strain evidence="1">Houghton</strain>
    </source>
</reference>
<proteinExistence type="predicted"/>
<reference evidence="1" key="1">
    <citation type="submission" date="2013-10" db="EMBL/GenBank/DDBJ databases">
        <title>Genomic analysis of the causative agents of coccidiosis in chickens.</title>
        <authorList>
            <person name="Reid A.J."/>
            <person name="Blake D."/>
            <person name="Billington K."/>
            <person name="Browne H."/>
            <person name="Dunn M."/>
            <person name="Hung S."/>
            <person name="Kawahara F."/>
            <person name="Miranda-Saavedra D."/>
            <person name="Mourier T."/>
            <person name="Nagra H."/>
            <person name="Otto T.D."/>
            <person name="Rawlings N."/>
            <person name="Sanchez A."/>
            <person name="Sanders M."/>
            <person name="Subramaniam C."/>
            <person name="Tay Y."/>
            <person name="Dear P."/>
            <person name="Doerig C."/>
            <person name="Gruber A."/>
            <person name="Parkinson J."/>
            <person name="Shirley M."/>
            <person name="Wan K.L."/>
            <person name="Berriman M."/>
            <person name="Tomley F."/>
            <person name="Pain A."/>
        </authorList>
    </citation>
    <scope>NUCLEOTIDE SEQUENCE [LARGE SCALE GENOMIC DNA]</scope>
    <source>
        <strain evidence="1">Houghton</strain>
    </source>
</reference>
<evidence type="ECO:0000313" key="2">
    <source>
        <dbReference type="Proteomes" id="UP000030744"/>
    </source>
</evidence>
<organism evidence="1 2">
    <name type="scientific">Eimeria mitis</name>
    <dbReference type="NCBI Taxonomy" id="44415"/>
    <lineage>
        <taxon>Eukaryota</taxon>
        <taxon>Sar</taxon>
        <taxon>Alveolata</taxon>
        <taxon>Apicomplexa</taxon>
        <taxon>Conoidasida</taxon>
        <taxon>Coccidia</taxon>
        <taxon>Eucoccidiorida</taxon>
        <taxon>Eimeriorina</taxon>
        <taxon>Eimeriidae</taxon>
        <taxon>Eimeria</taxon>
    </lineage>
</organism>
<protein>
    <submittedName>
        <fullName evidence="1">Uncharacterized protein</fullName>
    </submittedName>
</protein>
<sequence length="123" mass="13950">MRSPTSASIDVVLTTKVAPTFYLFAATDTGGPVTPRRGGLRPNLCLHRRCSNHEGGTNLLPLCRNGYWRACYTYYAIDTRRFCLKAWIKALETTEFHRSAHHSMFKALHSHTAADDHNDRLLM</sequence>
<dbReference type="GeneID" id="25382260"/>
<dbReference type="RefSeq" id="XP_013355409.1">
    <property type="nucleotide sequence ID" value="XM_013499955.1"/>
</dbReference>
<evidence type="ECO:0000313" key="1">
    <source>
        <dbReference type="EMBL" id="CDJ32845.1"/>
    </source>
</evidence>
<keyword evidence="2" id="KW-1185">Reference proteome</keyword>
<name>U6K546_9EIME</name>
<dbReference type="VEuPathDB" id="ToxoDB:EMH_0078140"/>